<dbReference type="Proteomes" id="UP000586722">
    <property type="component" value="Unassembled WGS sequence"/>
</dbReference>
<accession>A0A7X5F106</accession>
<dbReference type="RefSeq" id="WP_161675840.1">
    <property type="nucleotide sequence ID" value="NZ_JAABLP010000002.1"/>
</dbReference>
<gene>
    <name evidence="1" type="ORF">GWI72_04500</name>
</gene>
<proteinExistence type="predicted"/>
<sequence>MRRFAKLPALALAAATLTSGLAFATSASAEPVTWRFNNNYAPTRPESEHIRNFAKDVEARSGGELKINVIEGGGMNLKDADALRWMQTGTPEIAFIWPTFIGRDAPDLASLYVYGSVSTAEEHLKALPAVKGALKEGFEERGIPVVGYMALPIIDASLFCREPVKTLDELKTRKVRVGSREQVETFTALGVAAQIIPQNELYSALQTGVVDCALYAARFAKSVSLQEVAKHAVYTGFPFPPVPYAIVAHKGSLDKLTDAQRKALDEAVVALETASSDFSKDAAAEKTARAALAEAGVTYHADFSDADKEAIRAAAAKTWEKLTTEAGDKAVAHRAAISDLLKK</sequence>
<dbReference type="AlphaFoldDB" id="A0A7X5F106"/>
<protein>
    <submittedName>
        <fullName evidence="1">C4-dicarboxylate ABC transporter substrate-binding protein</fullName>
    </submittedName>
</protein>
<evidence type="ECO:0000313" key="2">
    <source>
        <dbReference type="Proteomes" id="UP000586722"/>
    </source>
</evidence>
<dbReference type="SUPFAM" id="SSF53850">
    <property type="entry name" value="Periplasmic binding protein-like II"/>
    <property type="match status" value="1"/>
</dbReference>
<dbReference type="InterPro" id="IPR018389">
    <property type="entry name" value="DctP_fam"/>
</dbReference>
<comment type="caution">
    <text evidence="1">The sequence shown here is derived from an EMBL/GenBank/DDBJ whole genome shotgun (WGS) entry which is preliminary data.</text>
</comment>
<dbReference type="Gene3D" id="3.40.190.170">
    <property type="entry name" value="Bacterial extracellular solute-binding protein, family 7"/>
    <property type="match status" value="1"/>
</dbReference>
<dbReference type="Pfam" id="PF03480">
    <property type="entry name" value="DctP"/>
    <property type="match status" value="1"/>
</dbReference>
<dbReference type="GO" id="GO:0055085">
    <property type="term" value="P:transmembrane transport"/>
    <property type="evidence" value="ECO:0007669"/>
    <property type="project" value="InterPro"/>
</dbReference>
<dbReference type="NCBIfam" id="NF037995">
    <property type="entry name" value="TRAP_S1"/>
    <property type="match status" value="1"/>
</dbReference>
<dbReference type="EMBL" id="JAABLQ010000001">
    <property type="protein sequence ID" value="NBN77524.1"/>
    <property type="molecule type" value="Genomic_DNA"/>
</dbReference>
<reference evidence="2" key="1">
    <citation type="submission" date="2020-01" db="EMBL/GenBank/DDBJ databases">
        <authorList>
            <person name="Fang Y."/>
            <person name="Sun R."/>
            <person name="Nie L."/>
            <person name="He J."/>
            <person name="Hao L."/>
            <person name="Wang L."/>
            <person name="Su S."/>
            <person name="Lv E."/>
            <person name="Zhang Z."/>
            <person name="Xie R."/>
            <person name="Liu H."/>
        </authorList>
    </citation>
    <scope>NUCLEOTIDE SEQUENCE [LARGE SCALE GENOMIC DNA]</scope>
    <source>
        <strain evidence="2">XCT-53</strain>
    </source>
</reference>
<evidence type="ECO:0000313" key="1">
    <source>
        <dbReference type="EMBL" id="NBN77524.1"/>
    </source>
</evidence>
<dbReference type="PANTHER" id="PTHR33376">
    <property type="match status" value="1"/>
</dbReference>
<dbReference type="InterPro" id="IPR038404">
    <property type="entry name" value="TRAP_DctP_sf"/>
</dbReference>
<dbReference type="PANTHER" id="PTHR33376:SF5">
    <property type="entry name" value="EXTRACYTOPLASMIC SOLUTE RECEPTOR PROTEIN"/>
    <property type="match status" value="1"/>
</dbReference>
<organism evidence="1 2">
    <name type="scientific">Pannonibacter tanglangensis</name>
    <dbReference type="NCBI Taxonomy" id="2750084"/>
    <lineage>
        <taxon>Bacteria</taxon>
        <taxon>Pseudomonadati</taxon>
        <taxon>Pseudomonadota</taxon>
        <taxon>Alphaproteobacteria</taxon>
        <taxon>Hyphomicrobiales</taxon>
        <taxon>Stappiaceae</taxon>
        <taxon>Pannonibacter</taxon>
    </lineage>
</organism>
<keyword evidence="2" id="KW-1185">Reference proteome</keyword>
<name>A0A7X5F106_9HYPH</name>